<accession>A0A382G3X9</accession>
<reference evidence="1" key="1">
    <citation type="submission" date="2018-05" db="EMBL/GenBank/DDBJ databases">
        <authorList>
            <person name="Lanie J.A."/>
            <person name="Ng W.-L."/>
            <person name="Kazmierczak K.M."/>
            <person name="Andrzejewski T.M."/>
            <person name="Davidsen T.M."/>
            <person name="Wayne K.J."/>
            <person name="Tettelin H."/>
            <person name="Glass J.I."/>
            <person name="Rusch D."/>
            <person name="Podicherti R."/>
            <person name="Tsui H.-C.T."/>
            <person name="Winkler M.E."/>
        </authorList>
    </citation>
    <scope>NUCLEOTIDE SEQUENCE</scope>
</reference>
<protein>
    <submittedName>
        <fullName evidence="1">Uncharacterized protein</fullName>
    </submittedName>
</protein>
<organism evidence="1">
    <name type="scientific">marine metagenome</name>
    <dbReference type="NCBI Taxonomy" id="408172"/>
    <lineage>
        <taxon>unclassified sequences</taxon>
        <taxon>metagenomes</taxon>
        <taxon>ecological metagenomes</taxon>
    </lineage>
</organism>
<dbReference type="AlphaFoldDB" id="A0A382G3X9"/>
<evidence type="ECO:0000313" key="1">
    <source>
        <dbReference type="EMBL" id="SVB68901.1"/>
    </source>
</evidence>
<feature type="non-terminal residue" evidence="1">
    <location>
        <position position="1"/>
    </location>
</feature>
<name>A0A382G3X9_9ZZZZ</name>
<sequence length="39" mass="4556">GRKKAAYDIEKDLINQARVMEAHRISSEEKRFVPLDEIV</sequence>
<proteinExistence type="predicted"/>
<gene>
    <name evidence="1" type="ORF">METZ01_LOCUS221755</name>
</gene>
<dbReference type="EMBL" id="UINC01052960">
    <property type="protein sequence ID" value="SVB68901.1"/>
    <property type="molecule type" value="Genomic_DNA"/>
</dbReference>